<protein>
    <submittedName>
        <fullName evidence="1">Uncharacterized protein</fullName>
    </submittedName>
</protein>
<reference evidence="1" key="1">
    <citation type="journal article" date="2015" name="Nature">
        <title>Complex archaea that bridge the gap between prokaryotes and eukaryotes.</title>
        <authorList>
            <person name="Spang A."/>
            <person name="Saw J.H."/>
            <person name="Jorgensen S.L."/>
            <person name="Zaremba-Niedzwiedzka K."/>
            <person name="Martijn J."/>
            <person name="Lind A.E."/>
            <person name="van Eijk R."/>
            <person name="Schleper C."/>
            <person name="Guy L."/>
            <person name="Ettema T.J."/>
        </authorList>
    </citation>
    <scope>NUCLEOTIDE SEQUENCE</scope>
</reference>
<dbReference type="AlphaFoldDB" id="A0A0F9AKS7"/>
<sequence>MVYHVRRSNRTKHVQVWRHVGFVAVVDRCTVDVHVAIPVSMVKRDGTLGSDDE</sequence>
<accession>A0A0F9AKS7</accession>
<dbReference type="EMBL" id="LAZR01057072">
    <property type="protein sequence ID" value="KKK72811.1"/>
    <property type="molecule type" value="Genomic_DNA"/>
</dbReference>
<name>A0A0F9AKS7_9ZZZZ</name>
<organism evidence="1">
    <name type="scientific">marine sediment metagenome</name>
    <dbReference type="NCBI Taxonomy" id="412755"/>
    <lineage>
        <taxon>unclassified sequences</taxon>
        <taxon>metagenomes</taxon>
        <taxon>ecological metagenomes</taxon>
    </lineage>
</organism>
<evidence type="ECO:0000313" key="1">
    <source>
        <dbReference type="EMBL" id="KKK72811.1"/>
    </source>
</evidence>
<proteinExistence type="predicted"/>
<comment type="caution">
    <text evidence="1">The sequence shown here is derived from an EMBL/GenBank/DDBJ whole genome shotgun (WGS) entry which is preliminary data.</text>
</comment>
<gene>
    <name evidence="1" type="ORF">LCGC14_2900130</name>
</gene>